<proteinExistence type="predicted"/>
<evidence type="ECO:0000313" key="2">
    <source>
        <dbReference type="Proteomes" id="UP000199668"/>
    </source>
</evidence>
<dbReference type="Gene3D" id="3.20.20.140">
    <property type="entry name" value="Metal-dependent hydrolases"/>
    <property type="match status" value="1"/>
</dbReference>
<dbReference type="Proteomes" id="UP000199668">
    <property type="component" value="Unassembled WGS sequence"/>
</dbReference>
<dbReference type="InterPro" id="IPR032466">
    <property type="entry name" value="Metal_Hydrolase"/>
</dbReference>
<keyword evidence="2" id="KW-1185">Reference proteome</keyword>
<reference evidence="1 2" key="1">
    <citation type="submission" date="2016-10" db="EMBL/GenBank/DDBJ databases">
        <authorList>
            <person name="de Groot N.N."/>
        </authorList>
    </citation>
    <scope>NUCLEOTIDE SEQUENCE [LARGE SCALE GENOMIC DNA]</scope>
    <source>
        <strain evidence="1 2">CGMCC 1.6134</strain>
    </source>
</reference>
<evidence type="ECO:0008006" key="3">
    <source>
        <dbReference type="Google" id="ProtNLM"/>
    </source>
</evidence>
<dbReference type="RefSeq" id="WP_090927612.1">
    <property type="nucleotide sequence ID" value="NZ_FOTY01000021.1"/>
</dbReference>
<dbReference type="Gene3D" id="1.10.2020.10">
    <property type="entry name" value="uronate isomerase, domain 2, chain A"/>
    <property type="match status" value="1"/>
</dbReference>
<dbReference type="OrthoDB" id="2370360at2"/>
<evidence type="ECO:0000313" key="1">
    <source>
        <dbReference type="EMBL" id="SFM20084.1"/>
    </source>
</evidence>
<dbReference type="SUPFAM" id="SSF51556">
    <property type="entry name" value="Metallo-dependent hydrolases"/>
    <property type="match status" value="1"/>
</dbReference>
<gene>
    <name evidence="1" type="ORF">SAMN04488054_12124</name>
</gene>
<dbReference type="AlphaFoldDB" id="A0A1I4NX10"/>
<protein>
    <recommendedName>
        <fullName evidence="3">Glucuronate isomerase</fullName>
    </recommendedName>
</protein>
<sequence length="418" mass="49047">MILTTEKGIRNTVEEAIENQEITDIHTHLFSPNFGDILLWDIDELLTYHYLVAEVMRWTDMDPALFWRMEKKEQAELIWQKLFVERTPVSEAARGVLTTLKEMGIDPKTKNLDTYRAEFAGRTAEAQVGAVMKQANVSNIVMTNDPFDEQERAIWFEGTRPQDAFHAVLRIDPLLNDFQNTKEQLKKWGYDIQDDWNGRTIKEVNRFLEDWIEIMNPLYMAVSLPPSFAYPEESDRGRVIRDCILPVTKKHNIPFALMIGVKKRVNPDLIDAGDFVGKADIRALENLLAENQENKFLVTILSRENQHELAVLARKFRHLMIFGCWWFMNNPVIVNEVTRMRLELLNTSFIPQHSDARVLEQVVYKWRHTKTVLKDVLTEKYEDVRSTGWPVTKEDIQKDIAAMFHENFWNFLDKDFRK</sequence>
<name>A0A1I4NX10_9BACI</name>
<organism evidence="1 2">
    <name type="scientific">Salibacterium qingdaonense</name>
    <dbReference type="NCBI Taxonomy" id="266892"/>
    <lineage>
        <taxon>Bacteria</taxon>
        <taxon>Bacillati</taxon>
        <taxon>Bacillota</taxon>
        <taxon>Bacilli</taxon>
        <taxon>Bacillales</taxon>
        <taxon>Bacillaceae</taxon>
    </lineage>
</organism>
<accession>A0A1I4NX10</accession>
<dbReference type="EMBL" id="FOTY01000021">
    <property type="protein sequence ID" value="SFM20084.1"/>
    <property type="molecule type" value="Genomic_DNA"/>
</dbReference>
<dbReference type="STRING" id="266892.SAMN04488054_12124"/>